<dbReference type="Pfam" id="PF00621">
    <property type="entry name" value="RhoGEF"/>
    <property type="match status" value="1"/>
</dbReference>
<reference evidence="8 9" key="1">
    <citation type="submission" date="2021-02" db="EMBL/GenBank/DDBJ databases">
        <title>Variation within the Batrachochytrium salamandrivorans European outbreak.</title>
        <authorList>
            <person name="Kelly M."/>
            <person name="Pasmans F."/>
            <person name="Shea T.P."/>
            <person name="Munoz J.F."/>
            <person name="Carranza S."/>
            <person name="Cuomo C.A."/>
            <person name="Martel A."/>
        </authorList>
    </citation>
    <scope>NUCLEOTIDE SEQUENCE [LARGE SCALE GENOMIC DNA]</scope>
    <source>
        <strain evidence="8 9">AMFP18/2</strain>
    </source>
</reference>
<dbReference type="PROSITE" id="PS50010">
    <property type="entry name" value="DH_2"/>
    <property type="match status" value="1"/>
</dbReference>
<dbReference type="SMART" id="SM00325">
    <property type="entry name" value="RhoGEF"/>
    <property type="match status" value="1"/>
</dbReference>
<dbReference type="SUPFAM" id="SSF48065">
    <property type="entry name" value="DBL homology domain (DH-domain)"/>
    <property type="match status" value="1"/>
</dbReference>
<proteinExistence type="predicted"/>
<protein>
    <recommendedName>
        <fullName evidence="10">Scaffold protein Tuba</fullName>
    </recommendedName>
</protein>
<evidence type="ECO:0000313" key="9">
    <source>
        <dbReference type="Proteomes" id="UP001648503"/>
    </source>
</evidence>
<dbReference type="SMART" id="SM00326">
    <property type="entry name" value="SH3"/>
    <property type="match status" value="1"/>
</dbReference>
<dbReference type="CDD" id="cd00160">
    <property type="entry name" value="RhoGEF"/>
    <property type="match status" value="1"/>
</dbReference>
<feature type="region of interest" description="Disordered" evidence="4">
    <location>
        <begin position="312"/>
        <end position="331"/>
    </location>
</feature>
<evidence type="ECO:0000256" key="4">
    <source>
        <dbReference type="SAM" id="MobiDB-lite"/>
    </source>
</evidence>
<feature type="compositionally biased region" description="Polar residues" evidence="4">
    <location>
        <begin position="16"/>
        <end position="32"/>
    </location>
</feature>
<dbReference type="SUPFAM" id="SSF103657">
    <property type="entry name" value="BAR/IMD domain-like"/>
    <property type="match status" value="1"/>
</dbReference>
<dbReference type="Gene3D" id="1.20.900.10">
    <property type="entry name" value="Dbl homology (DH) domain"/>
    <property type="match status" value="1"/>
</dbReference>
<feature type="region of interest" description="Disordered" evidence="4">
    <location>
        <begin position="337"/>
        <end position="394"/>
    </location>
</feature>
<accession>A0ABQ8EV00</accession>
<feature type="domain" description="BAR" evidence="7">
    <location>
        <begin position="796"/>
        <end position="1021"/>
    </location>
</feature>
<evidence type="ECO:0000259" key="6">
    <source>
        <dbReference type="PROSITE" id="PS50010"/>
    </source>
</evidence>
<evidence type="ECO:0000313" key="8">
    <source>
        <dbReference type="EMBL" id="KAH6587028.1"/>
    </source>
</evidence>
<dbReference type="InterPro" id="IPR001452">
    <property type="entry name" value="SH3_domain"/>
</dbReference>
<dbReference type="CDD" id="cd00174">
    <property type="entry name" value="SH3"/>
    <property type="match status" value="1"/>
</dbReference>
<evidence type="ECO:0000259" key="5">
    <source>
        <dbReference type="PROSITE" id="PS50002"/>
    </source>
</evidence>
<evidence type="ECO:0000256" key="1">
    <source>
        <dbReference type="ARBA" id="ARBA00022443"/>
    </source>
</evidence>
<dbReference type="PROSITE" id="PS51021">
    <property type="entry name" value="BAR"/>
    <property type="match status" value="1"/>
</dbReference>
<feature type="region of interest" description="Disordered" evidence="4">
    <location>
        <begin position="200"/>
        <end position="253"/>
    </location>
</feature>
<dbReference type="InterPro" id="IPR036028">
    <property type="entry name" value="SH3-like_dom_sf"/>
</dbReference>
<dbReference type="InterPro" id="IPR000219">
    <property type="entry name" value="DH_dom"/>
</dbReference>
<evidence type="ECO:0000259" key="7">
    <source>
        <dbReference type="PROSITE" id="PS51021"/>
    </source>
</evidence>
<feature type="region of interest" description="Disordered" evidence="4">
    <location>
        <begin position="1"/>
        <end position="44"/>
    </location>
</feature>
<dbReference type="InterPro" id="IPR051492">
    <property type="entry name" value="Dynamin-Rho_GEF"/>
</dbReference>
<evidence type="ECO:0000256" key="2">
    <source>
        <dbReference type="ARBA" id="ARBA00022658"/>
    </source>
</evidence>
<dbReference type="SMART" id="SM00721">
    <property type="entry name" value="BAR"/>
    <property type="match status" value="1"/>
</dbReference>
<dbReference type="PANTHER" id="PTHR22834:SF20">
    <property type="entry name" value="SH3 DOMAIN-CONTAINING PROTEIN"/>
    <property type="match status" value="1"/>
</dbReference>
<comment type="caution">
    <text evidence="8">The sequence shown here is derived from an EMBL/GenBank/DDBJ whole genome shotgun (WGS) entry which is preliminary data.</text>
</comment>
<gene>
    <name evidence="8" type="ORF">BASA50_000075</name>
</gene>
<feature type="compositionally biased region" description="Low complexity" evidence="4">
    <location>
        <begin position="364"/>
        <end position="374"/>
    </location>
</feature>
<feature type="domain" description="DH" evidence="6">
    <location>
        <begin position="575"/>
        <end position="761"/>
    </location>
</feature>
<feature type="domain" description="SH3" evidence="5">
    <location>
        <begin position="1172"/>
        <end position="1238"/>
    </location>
</feature>
<dbReference type="PROSITE" id="PS50002">
    <property type="entry name" value="SH3"/>
    <property type="match status" value="1"/>
</dbReference>
<feature type="region of interest" description="Disordered" evidence="4">
    <location>
        <begin position="455"/>
        <end position="522"/>
    </location>
</feature>
<dbReference type="EMBL" id="JAFCIX010000569">
    <property type="protein sequence ID" value="KAH6587028.1"/>
    <property type="molecule type" value="Genomic_DNA"/>
</dbReference>
<name>A0ABQ8EV00_9FUNG</name>
<keyword evidence="2" id="KW-0344">Guanine-nucleotide releasing factor</keyword>
<feature type="region of interest" description="Disordered" evidence="4">
    <location>
        <begin position="1070"/>
        <end position="1090"/>
    </location>
</feature>
<dbReference type="Gene3D" id="1.20.1270.60">
    <property type="entry name" value="Arfaptin homology (AH) domain/BAR domain"/>
    <property type="match status" value="1"/>
</dbReference>
<dbReference type="SUPFAM" id="SSF50044">
    <property type="entry name" value="SH3-domain"/>
    <property type="match status" value="1"/>
</dbReference>
<keyword evidence="9" id="KW-1185">Reference proteome</keyword>
<evidence type="ECO:0008006" key="10">
    <source>
        <dbReference type="Google" id="ProtNLM"/>
    </source>
</evidence>
<dbReference type="InterPro" id="IPR004148">
    <property type="entry name" value="BAR_dom"/>
</dbReference>
<sequence length="1238" mass="135358">MADTPSPLHRTGANGQGSESRLQYDNNDGQDNNESDGGHENHTSFFTRKSVASLSKHFELEAAAVAATSAAVTISQTTRPTIAASSSLSHQPYSSTKPSQFKAPFSIHHGSVAASGFSKQKAPLVAGASYRHTLALQPAGRSPLPSTTASIASKPYMSSSASSVPTNTLATSTLSTTGALNSFASQPQLPYSLRLGVASTPHSPSLPRLHSTGTTRSHSAKPQFYSRPCADVSAPPECSVSGTESDEQHTQSVSRLSRMFEAQTDVLLSNALGSTSLSSQAPRRNLTAPSTRNGSSSNMLPNDQPVSTSLLHARSANHGPPPKPPKPSTLAAPSIIASRSRSHTAPASPSRDPFLDQSSPIVKNPSNNPLPNSNIYPTSLAPDASIPPLPRTPDRPLSMATIDIEDRLSNLAKLKSSFAFSSRAAHQQQSSLRPVESFTEGSLATHGHRVDVEEVHSVPPHGARSTEQLFPIDSQRLRPATPSRPKILQQRGGSIAAKLNSSGNDPNYTYDGCERPETPTSTPHTFIYHPNPDEYKHHEISRDVSHDSFSTFSSMHSGSLSHLPTEDAEAKRAHKWAKVIEEIVNTERSFLSDMNVLVQVYVLPSKNLGFLPAADQKLLFGNLAGVISTSTALLQQLEESASSDPQRIGKVFLNMAGLIETSYCDYCKHNEAAVAKLSEYAMPTCPEAIKSSLEKCRMQLQGKTGAWDLSSLIVKPVQRVLKYPLLIKALLKELPRGHPDADSLVDAFEAIELVAEKINEVKKRKDIVEKYIDGKGKINMMHGISKKLGRSAQQLKKKTGLTDGSTSDLVYDVLADKFSKQHELALQLQREIVLWLKTMKEYIEYEESMAVSLDELYYIDSIPASSVGTIDSIDYPGLIKRYRTACGRLLTGPYRDAETQVRLVMIPAMDELLDNFKAPLLIMRKRDAKMLDYDRANSLRVKGDVVDKLLADSADTYTSINAQLIEELPLFMNLVISYVHEILVEIIMLQTNMYQSIRQIVVPLADALQISMHETTEDILRRFREHMRAGGPVDLATRDVLLLHQWRSSIWGYDDVAHTAAMGLFDSPDRKPASASDYRSGYDPGYDSPPNGALVNFTGSAPAPRQLRRDVDTDAILRRNMLVTHTMLAPTLAPIPTSSAHQNKLTHSHEQDRSVNGYSGVNGGQMDDPYSIDPFEVVAMYPFTAEFADEVSMQSGMTMIVYRVGGRDETGDDWWYGEAVLDGVSTGTFGWFPKSFVN</sequence>
<dbReference type="Pfam" id="PF03114">
    <property type="entry name" value="BAR"/>
    <property type="match status" value="1"/>
</dbReference>
<dbReference type="PANTHER" id="PTHR22834">
    <property type="entry name" value="NUCLEAR FUSION PROTEIN FUS2"/>
    <property type="match status" value="1"/>
</dbReference>
<dbReference type="Proteomes" id="UP001648503">
    <property type="component" value="Unassembled WGS sequence"/>
</dbReference>
<dbReference type="InterPro" id="IPR035899">
    <property type="entry name" value="DBL_dom_sf"/>
</dbReference>
<feature type="region of interest" description="Disordered" evidence="4">
    <location>
        <begin position="273"/>
        <end position="306"/>
    </location>
</feature>
<dbReference type="InterPro" id="IPR027267">
    <property type="entry name" value="AH/BAR_dom_sf"/>
</dbReference>
<dbReference type="Gene3D" id="2.30.30.40">
    <property type="entry name" value="SH3 Domains"/>
    <property type="match status" value="1"/>
</dbReference>
<keyword evidence="1 3" id="KW-0728">SH3 domain</keyword>
<evidence type="ECO:0000256" key="3">
    <source>
        <dbReference type="PROSITE-ProRule" id="PRU00192"/>
    </source>
</evidence>
<organism evidence="8 9">
    <name type="scientific">Batrachochytrium salamandrivorans</name>
    <dbReference type="NCBI Taxonomy" id="1357716"/>
    <lineage>
        <taxon>Eukaryota</taxon>
        <taxon>Fungi</taxon>
        <taxon>Fungi incertae sedis</taxon>
        <taxon>Chytridiomycota</taxon>
        <taxon>Chytridiomycota incertae sedis</taxon>
        <taxon>Chytridiomycetes</taxon>
        <taxon>Rhizophydiales</taxon>
        <taxon>Rhizophydiales incertae sedis</taxon>
        <taxon>Batrachochytrium</taxon>
    </lineage>
</organism>